<keyword evidence="3" id="KW-0732">Signal</keyword>
<dbReference type="EMBL" id="CAJNOL010001738">
    <property type="protein sequence ID" value="CAF1412217.1"/>
    <property type="molecule type" value="Genomic_DNA"/>
</dbReference>
<dbReference type="PANTHER" id="PTHR24104">
    <property type="entry name" value="E3 UBIQUITIN-PROTEIN LIGASE NHLRC1-RELATED"/>
    <property type="match status" value="1"/>
</dbReference>
<dbReference type="EMBL" id="CAJNOT010001686">
    <property type="protein sequence ID" value="CAF1235706.1"/>
    <property type="molecule type" value="Genomic_DNA"/>
</dbReference>
<keyword evidence="8" id="KW-1185">Reference proteome</keyword>
<sequence>MISNFRFSSLILIGWILRLSQIQGISIGWESSANLSSKGFEFSSIDDETLLLLETTAKSLISCFKICHSSTYCYIFDFDDQSHRCRIFEGNITNMGSIIASSSSESRVGSIKLFPEQFASRGQSCSSCQRNRYLTCMNGTFQCQAHTYFDGSICQIQKLLGADCIINAECRLDLNYTCLPRQQCGLASMQTATIVGGYGNGTGGSSLNALHHPTGLAVGVDNSLYIADYSNNRVLKLPEGSSVGSIVAGTGIAGNSSNQLDGPAGLHVDASLNIYVADSNNFRIMFWQRNSSTGVEVAGSGVSGSTLNKFSTIAGLFVDLQGNIYVCDSSNHRVMKFAPNATNAVIVAGTGAAGNSSYQLNTPYGIYFDDVKSYLYVADYNNHRIQRYTVGMSINGTTVAGGNGGGSGSQQLYLPFSVCVSKITNAIYIVDSGNNRVQRWNSGATSGVTIAGNDALTSNYSTSLSGAMDIRLGINDSNLFVSEMNYNRVWRFKLV</sequence>
<evidence type="ECO:0000313" key="7">
    <source>
        <dbReference type="EMBL" id="CAF4092115.1"/>
    </source>
</evidence>
<dbReference type="GO" id="GO:0008270">
    <property type="term" value="F:zinc ion binding"/>
    <property type="evidence" value="ECO:0007669"/>
    <property type="project" value="UniProtKB-KW"/>
</dbReference>
<dbReference type="Pfam" id="PF01436">
    <property type="entry name" value="NHL"/>
    <property type="match status" value="2"/>
</dbReference>
<dbReference type="GO" id="GO:0000209">
    <property type="term" value="P:protein polyubiquitination"/>
    <property type="evidence" value="ECO:0007669"/>
    <property type="project" value="TreeGrafter"/>
</dbReference>
<evidence type="ECO:0000313" key="5">
    <source>
        <dbReference type="EMBL" id="CAF1235706.1"/>
    </source>
</evidence>
<dbReference type="Proteomes" id="UP000663874">
    <property type="component" value="Unassembled WGS sequence"/>
</dbReference>
<reference evidence="4" key="1">
    <citation type="submission" date="2021-02" db="EMBL/GenBank/DDBJ databases">
        <authorList>
            <person name="Nowell W R."/>
        </authorList>
    </citation>
    <scope>NUCLEOTIDE SEQUENCE</scope>
</reference>
<dbReference type="EMBL" id="CAJNOU010001357">
    <property type="protein sequence ID" value="CAF1191950.1"/>
    <property type="molecule type" value="Genomic_DNA"/>
</dbReference>
<protein>
    <submittedName>
        <fullName evidence="4">Uncharacterized protein</fullName>
    </submittedName>
</protein>
<dbReference type="Gene3D" id="2.120.10.30">
    <property type="entry name" value="TolB, C-terminal domain"/>
    <property type="match status" value="1"/>
</dbReference>
<dbReference type="GO" id="GO:0043161">
    <property type="term" value="P:proteasome-mediated ubiquitin-dependent protein catabolic process"/>
    <property type="evidence" value="ECO:0007669"/>
    <property type="project" value="TreeGrafter"/>
</dbReference>
<feature type="chain" id="PRO_5036226228" evidence="3">
    <location>
        <begin position="25"/>
        <end position="495"/>
    </location>
</feature>
<keyword evidence="1" id="KW-0677">Repeat</keyword>
<name>A0A814VKG3_9BILA</name>
<evidence type="ECO:0000313" key="9">
    <source>
        <dbReference type="Proteomes" id="UP000663889"/>
    </source>
</evidence>
<dbReference type="Proteomes" id="UP000663864">
    <property type="component" value="Unassembled WGS sequence"/>
</dbReference>
<dbReference type="Gene3D" id="3.50.4.10">
    <property type="entry name" value="Hepatocyte Growth Factor"/>
    <property type="match status" value="1"/>
</dbReference>
<evidence type="ECO:0000313" key="4">
    <source>
        <dbReference type="EMBL" id="CAF1191950.1"/>
    </source>
</evidence>
<comment type="caution">
    <text evidence="4">The sequence shown here is derived from an EMBL/GenBank/DDBJ whole genome shotgun (WGS) entry which is preliminary data.</text>
</comment>
<dbReference type="InterPro" id="IPR050952">
    <property type="entry name" value="TRIM-NHL_E3_ligases"/>
</dbReference>
<gene>
    <name evidence="7" type="ORF">FNK824_LOCUS30948</name>
    <name evidence="6" type="ORF">JXQ802_LOCUS35341</name>
    <name evidence="4" type="ORF">SEV965_LOCUS20645</name>
    <name evidence="5" type="ORF">ZHD862_LOCUS24606</name>
</gene>
<organism evidence="4 9">
    <name type="scientific">Rotaria sordida</name>
    <dbReference type="NCBI Taxonomy" id="392033"/>
    <lineage>
        <taxon>Eukaryota</taxon>
        <taxon>Metazoa</taxon>
        <taxon>Spiralia</taxon>
        <taxon>Gnathifera</taxon>
        <taxon>Rotifera</taxon>
        <taxon>Eurotatoria</taxon>
        <taxon>Bdelloidea</taxon>
        <taxon>Philodinida</taxon>
        <taxon>Philodinidae</taxon>
        <taxon>Rotaria</taxon>
    </lineage>
</organism>
<dbReference type="PANTHER" id="PTHR24104:SF25">
    <property type="entry name" value="PROTEIN LIN-41"/>
    <property type="match status" value="1"/>
</dbReference>
<dbReference type="InterPro" id="IPR001258">
    <property type="entry name" value="NHL_repeat"/>
</dbReference>
<evidence type="ECO:0000313" key="8">
    <source>
        <dbReference type="Proteomes" id="UP000663870"/>
    </source>
</evidence>
<accession>A0A814VKG3</accession>
<evidence type="ECO:0000256" key="1">
    <source>
        <dbReference type="ARBA" id="ARBA00022737"/>
    </source>
</evidence>
<dbReference type="Gene3D" id="2.40.10.500">
    <property type="match status" value="1"/>
</dbReference>
<dbReference type="Proteomes" id="UP000663870">
    <property type="component" value="Unassembled WGS sequence"/>
</dbReference>
<evidence type="ECO:0000313" key="6">
    <source>
        <dbReference type="EMBL" id="CAF1412217.1"/>
    </source>
</evidence>
<feature type="signal peptide" evidence="3">
    <location>
        <begin position="1"/>
        <end position="24"/>
    </location>
</feature>
<dbReference type="EMBL" id="CAJOBE010009749">
    <property type="protein sequence ID" value="CAF4092115.1"/>
    <property type="molecule type" value="Genomic_DNA"/>
</dbReference>
<dbReference type="SUPFAM" id="SSF101898">
    <property type="entry name" value="NHL repeat"/>
    <property type="match status" value="1"/>
</dbReference>
<dbReference type="InterPro" id="IPR011042">
    <property type="entry name" value="6-blade_b-propeller_TolB-like"/>
</dbReference>
<feature type="repeat" description="NHL" evidence="2">
    <location>
        <begin position="301"/>
        <end position="340"/>
    </location>
</feature>
<proteinExistence type="predicted"/>
<dbReference type="GO" id="GO:0061630">
    <property type="term" value="F:ubiquitin protein ligase activity"/>
    <property type="evidence" value="ECO:0007669"/>
    <property type="project" value="TreeGrafter"/>
</dbReference>
<evidence type="ECO:0000256" key="3">
    <source>
        <dbReference type="SAM" id="SignalP"/>
    </source>
</evidence>
<dbReference type="Proteomes" id="UP000663889">
    <property type="component" value="Unassembled WGS sequence"/>
</dbReference>
<evidence type="ECO:0000256" key="2">
    <source>
        <dbReference type="PROSITE-ProRule" id="PRU00504"/>
    </source>
</evidence>
<dbReference type="AlphaFoldDB" id="A0A814VKG3"/>
<dbReference type="CDD" id="cd05819">
    <property type="entry name" value="NHL"/>
    <property type="match status" value="1"/>
</dbReference>
<dbReference type="PROSITE" id="PS51125">
    <property type="entry name" value="NHL"/>
    <property type="match status" value="1"/>
</dbReference>